<dbReference type="EMBL" id="SZYD01000010">
    <property type="protein sequence ID" value="KAD4982924.1"/>
    <property type="molecule type" value="Genomic_DNA"/>
</dbReference>
<dbReference type="Proteomes" id="UP000326396">
    <property type="component" value="Linkage Group LG18"/>
</dbReference>
<evidence type="ECO:0000313" key="2">
    <source>
        <dbReference type="EMBL" id="KAD4982924.1"/>
    </source>
</evidence>
<evidence type="ECO:0000313" key="3">
    <source>
        <dbReference type="Proteomes" id="UP000326396"/>
    </source>
</evidence>
<dbReference type="AlphaFoldDB" id="A0A5N6NQ02"/>
<organism evidence="2 3">
    <name type="scientific">Mikania micrantha</name>
    <name type="common">bitter vine</name>
    <dbReference type="NCBI Taxonomy" id="192012"/>
    <lineage>
        <taxon>Eukaryota</taxon>
        <taxon>Viridiplantae</taxon>
        <taxon>Streptophyta</taxon>
        <taxon>Embryophyta</taxon>
        <taxon>Tracheophyta</taxon>
        <taxon>Spermatophyta</taxon>
        <taxon>Magnoliopsida</taxon>
        <taxon>eudicotyledons</taxon>
        <taxon>Gunneridae</taxon>
        <taxon>Pentapetalae</taxon>
        <taxon>asterids</taxon>
        <taxon>campanulids</taxon>
        <taxon>Asterales</taxon>
        <taxon>Asteraceae</taxon>
        <taxon>Asteroideae</taxon>
        <taxon>Heliantheae alliance</taxon>
        <taxon>Eupatorieae</taxon>
        <taxon>Mikania</taxon>
    </lineage>
</organism>
<reference evidence="2 3" key="1">
    <citation type="submission" date="2019-05" db="EMBL/GenBank/DDBJ databases">
        <title>Mikania micrantha, genome provides insights into the molecular mechanism of rapid growth.</title>
        <authorList>
            <person name="Liu B."/>
        </authorList>
    </citation>
    <scope>NUCLEOTIDE SEQUENCE [LARGE SCALE GENOMIC DNA]</scope>
    <source>
        <strain evidence="2">NLD-2019</strain>
        <tissue evidence="2">Leaf</tissue>
    </source>
</reference>
<name>A0A5N6NQ02_9ASTR</name>
<keyword evidence="3" id="KW-1185">Reference proteome</keyword>
<feature type="compositionally biased region" description="Basic and acidic residues" evidence="1">
    <location>
        <begin position="54"/>
        <end position="65"/>
    </location>
</feature>
<evidence type="ECO:0000256" key="1">
    <source>
        <dbReference type="SAM" id="MobiDB-lite"/>
    </source>
</evidence>
<sequence length="115" mass="12927">MGILLCCFRGPIADEEDEVTNRRNNHSGRGVTPKAIKDSTNQQQKEPELGLGPKDPKPRPKHDQPEPIINRLITPKSMLYGDGMLSRDNECPICFEGDEVPGDELIVMFLLWLTI</sequence>
<feature type="region of interest" description="Disordered" evidence="1">
    <location>
        <begin position="16"/>
        <end position="70"/>
    </location>
</feature>
<proteinExistence type="predicted"/>
<protein>
    <submittedName>
        <fullName evidence="2">Uncharacterized protein</fullName>
    </submittedName>
</protein>
<gene>
    <name evidence="2" type="ORF">E3N88_19595</name>
</gene>
<accession>A0A5N6NQ02</accession>
<comment type="caution">
    <text evidence="2">The sequence shown here is derived from an EMBL/GenBank/DDBJ whole genome shotgun (WGS) entry which is preliminary data.</text>
</comment>